<dbReference type="InterPro" id="IPR029058">
    <property type="entry name" value="AB_hydrolase_fold"/>
</dbReference>
<dbReference type="AlphaFoldDB" id="A0A9D2QAL6"/>
<dbReference type="SUPFAM" id="SSF53474">
    <property type="entry name" value="alpha/beta-Hydrolases"/>
    <property type="match status" value="1"/>
</dbReference>
<dbReference type="Gene3D" id="3.40.50.1820">
    <property type="entry name" value="alpha/beta hydrolase"/>
    <property type="match status" value="1"/>
</dbReference>
<dbReference type="EMBL" id="DWVY01000046">
    <property type="protein sequence ID" value="HJC75023.1"/>
    <property type="molecule type" value="Genomic_DNA"/>
</dbReference>
<sequence length="197" mass="22039">MKKLAVIFPGVGYHTDKPLLYYSKKIASQNGYEIAEVPYGKFPKGVKGSREKMEKAFFSAVEQTEEILKDVDFSAYDDILLISKSVGTAVSAAYAGKHHLKTRNIYYTPVEASFQFMTQPGIAFTGTKDSWVEHEAIKESCEKGGFPLYIIEDANHSLETGNAMTDLENLQKIMQTTEKYIRCGIIPASIGSEKQFR</sequence>
<dbReference type="GO" id="GO:0016787">
    <property type="term" value="F:hydrolase activity"/>
    <property type="evidence" value="ECO:0007669"/>
    <property type="project" value="UniProtKB-KW"/>
</dbReference>
<reference evidence="1" key="1">
    <citation type="journal article" date="2021" name="PeerJ">
        <title>Extensive microbial diversity within the chicken gut microbiome revealed by metagenomics and culture.</title>
        <authorList>
            <person name="Gilroy R."/>
            <person name="Ravi A."/>
            <person name="Getino M."/>
            <person name="Pursley I."/>
            <person name="Horton D.L."/>
            <person name="Alikhan N.F."/>
            <person name="Baker D."/>
            <person name="Gharbi K."/>
            <person name="Hall N."/>
            <person name="Watson M."/>
            <person name="Adriaenssens E.M."/>
            <person name="Foster-Nyarko E."/>
            <person name="Jarju S."/>
            <person name="Secka A."/>
            <person name="Antonio M."/>
            <person name="Oren A."/>
            <person name="Chaudhuri R.R."/>
            <person name="La Ragione R."/>
            <person name="Hildebrand F."/>
            <person name="Pallen M.J."/>
        </authorList>
    </citation>
    <scope>NUCLEOTIDE SEQUENCE</scope>
    <source>
        <strain evidence="1">CHK196-7946</strain>
    </source>
</reference>
<accession>A0A9D2QAL6</accession>
<protein>
    <submittedName>
        <fullName evidence="1">Alpha/beta hydrolase</fullName>
    </submittedName>
</protein>
<evidence type="ECO:0000313" key="1">
    <source>
        <dbReference type="EMBL" id="HJC75023.1"/>
    </source>
</evidence>
<proteinExistence type="predicted"/>
<reference evidence="1" key="2">
    <citation type="submission" date="2021-04" db="EMBL/GenBank/DDBJ databases">
        <authorList>
            <person name="Gilroy R."/>
        </authorList>
    </citation>
    <scope>NUCLEOTIDE SEQUENCE</scope>
    <source>
        <strain evidence="1">CHK196-7946</strain>
    </source>
</reference>
<gene>
    <name evidence="1" type="ORF">H9697_08795</name>
</gene>
<organism evidence="1 2">
    <name type="scientific">Candidatus Mediterraneibacter faecavium</name>
    <dbReference type="NCBI Taxonomy" id="2838668"/>
    <lineage>
        <taxon>Bacteria</taxon>
        <taxon>Bacillati</taxon>
        <taxon>Bacillota</taxon>
        <taxon>Clostridia</taxon>
        <taxon>Lachnospirales</taxon>
        <taxon>Lachnospiraceae</taxon>
        <taxon>Mediterraneibacter</taxon>
    </lineage>
</organism>
<keyword evidence="1" id="KW-0378">Hydrolase</keyword>
<comment type="caution">
    <text evidence="1">The sequence shown here is derived from an EMBL/GenBank/DDBJ whole genome shotgun (WGS) entry which is preliminary data.</text>
</comment>
<evidence type="ECO:0000313" key="2">
    <source>
        <dbReference type="Proteomes" id="UP000823902"/>
    </source>
</evidence>
<dbReference type="Proteomes" id="UP000823902">
    <property type="component" value="Unassembled WGS sequence"/>
</dbReference>
<name>A0A9D2QAL6_9FIRM</name>